<gene>
    <name evidence="14" type="ORF">CLV25_1129</name>
</gene>
<evidence type="ECO:0000256" key="3">
    <source>
        <dbReference type="ARBA" id="ARBA00022452"/>
    </source>
</evidence>
<dbReference type="InterPro" id="IPR036942">
    <property type="entry name" value="Beta-barrel_TonB_sf"/>
</dbReference>
<evidence type="ECO:0000256" key="8">
    <source>
        <dbReference type="ARBA" id="ARBA00023170"/>
    </source>
</evidence>
<dbReference type="InterPro" id="IPR039426">
    <property type="entry name" value="TonB-dep_rcpt-like"/>
</dbReference>
<dbReference type="Gene3D" id="2.40.170.20">
    <property type="entry name" value="TonB-dependent receptor, beta-barrel domain"/>
    <property type="match status" value="1"/>
</dbReference>
<dbReference type="EMBL" id="SLWB01000012">
    <property type="protein sequence ID" value="TCN64682.1"/>
    <property type="molecule type" value="Genomic_DNA"/>
</dbReference>
<evidence type="ECO:0000256" key="2">
    <source>
        <dbReference type="ARBA" id="ARBA00022448"/>
    </source>
</evidence>
<evidence type="ECO:0000256" key="5">
    <source>
        <dbReference type="ARBA" id="ARBA00022729"/>
    </source>
</evidence>
<dbReference type="Pfam" id="PF07715">
    <property type="entry name" value="Plug"/>
    <property type="match status" value="1"/>
</dbReference>
<dbReference type="Gene3D" id="2.60.40.1120">
    <property type="entry name" value="Carboxypeptidase-like, regulatory domain"/>
    <property type="match status" value="1"/>
</dbReference>
<evidence type="ECO:0000259" key="13">
    <source>
        <dbReference type="Pfam" id="PF07715"/>
    </source>
</evidence>
<dbReference type="OrthoDB" id="9803050at2"/>
<evidence type="ECO:0000256" key="11">
    <source>
        <dbReference type="RuleBase" id="RU003357"/>
    </source>
</evidence>
<comment type="similarity">
    <text evidence="10 11">Belongs to the TonB-dependent receptor family.</text>
</comment>
<evidence type="ECO:0000259" key="12">
    <source>
        <dbReference type="Pfam" id="PF00593"/>
    </source>
</evidence>
<dbReference type="Proteomes" id="UP000294830">
    <property type="component" value="Unassembled WGS sequence"/>
</dbReference>
<proteinExistence type="inferred from homology"/>
<comment type="caution">
    <text evidence="14">The sequence shown here is derived from an EMBL/GenBank/DDBJ whole genome shotgun (WGS) entry which is preliminary data.</text>
</comment>
<evidence type="ECO:0000256" key="9">
    <source>
        <dbReference type="ARBA" id="ARBA00023237"/>
    </source>
</evidence>
<dbReference type="InterPro" id="IPR000531">
    <property type="entry name" value="Beta-barrel_TonB"/>
</dbReference>
<dbReference type="PROSITE" id="PS52016">
    <property type="entry name" value="TONB_DEPENDENT_REC_3"/>
    <property type="match status" value="1"/>
</dbReference>
<keyword evidence="7 10" id="KW-0472">Membrane</keyword>
<evidence type="ECO:0000313" key="14">
    <source>
        <dbReference type="EMBL" id="TCN64682.1"/>
    </source>
</evidence>
<dbReference type="PANTHER" id="PTHR30069">
    <property type="entry name" value="TONB-DEPENDENT OUTER MEMBRANE RECEPTOR"/>
    <property type="match status" value="1"/>
</dbReference>
<keyword evidence="6 11" id="KW-0798">TonB box</keyword>
<keyword evidence="4 10" id="KW-0812">Transmembrane</keyword>
<organism evidence="14 15">
    <name type="scientific">Acetobacteroides hydrogenigenes</name>
    <dbReference type="NCBI Taxonomy" id="979970"/>
    <lineage>
        <taxon>Bacteria</taxon>
        <taxon>Pseudomonadati</taxon>
        <taxon>Bacteroidota</taxon>
        <taxon>Bacteroidia</taxon>
        <taxon>Bacteroidales</taxon>
        <taxon>Rikenellaceae</taxon>
        <taxon>Acetobacteroides</taxon>
    </lineage>
</organism>
<dbReference type="Gene3D" id="3.55.50.30">
    <property type="match status" value="1"/>
</dbReference>
<evidence type="ECO:0000256" key="1">
    <source>
        <dbReference type="ARBA" id="ARBA00004571"/>
    </source>
</evidence>
<evidence type="ECO:0000313" key="15">
    <source>
        <dbReference type="Proteomes" id="UP000294830"/>
    </source>
</evidence>
<keyword evidence="15" id="KW-1185">Reference proteome</keyword>
<dbReference type="GO" id="GO:0009279">
    <property type="term" value="C:cell outer membrane"/>
    <property type="evidence" value="ECO:0007669"/>
    <property type="project" value="UniProtKB-SubCell"/>
</dbReference>
<feature type="domain" description="TonB-dependent receptor-like beta-barrel" evidence="12">
    <location>
        <begin position="393"/>
        <end position="852"/>
    </location>
</feature>
<evidence type="ECO:0000256" key="7">
    <source>
        <dbReference type="ARBA" id="ARBA00023136"/>
    </source>
</evidence>
<comment type="subcellular location">
    <subcellularLocation>
        <location evidence="1 10">Cell outer membrane</location>
        <topology evidence="1 10">Multi-pass membrane protein</topology>
    </subcellularLocation>
</comment>
<dbReference type="InterPro" id="IPR008969">
    <property type="entry name" value="CarboxyPept-like_regulatory"/>
</dbReference>
<dbReference type="Pfam" id="PF00593">
    <property type="entry name" value="TonB_dep_Rec_b-barrel"/>
    <property type="match status" value="1"/>
</dbReference>
<reference evidence="14 15" key="1">
    <citation type="submission" date="2019-03" db="EMBL/GenBank/DDBJ databases">
        <title>Genomic Encyclopedia of Archaeal and Bacterial Type Strains, Phase II (KMG-II): from individual species to whole genera.</title>
        <authorList>
            <person name="Goeker M."/>
        </authorList>
    </citation>
    <scope>NUCLEOTIDE SEQUENCE [LARGE SCALE GENOMIC DNA]</scope>
    <source>
        <strain evidence="14 15">RL-C</strain>
    </source>
</reference>
<dbReference type="AlphaFoldDB" id="A0A4R2ECV4"/>
<dbReference type="SUPFAM" id="SSF56935">
    <property type="entry name" value="Porins"/>
    <property type="match status" value="1"/>
</dbReference>
<sequence>MHIRPTKIKVTRILLLFLLAVLGIEVQAQEMVNERFYKITLTQALTTLAKKHYIHIAYNPTLTEKEQENLTITDKSVEDALKMLTRKTSLTVQKVESRSYIIKEKTNSNNDSQSNRKKKYTISGYVSQEGSGEKLIAASVAVEGKAAGAISNEFGFYSLTLEEGSYNLIFTFVGYQPTVQKVDLSENRQINVSLSEGQRIQEVVITQKKENELHLRPQMSLNTLSMSQVKVTPVLFGEADVLKTIQLLPGVKSGSEGTSGIYVRGGTPDQNLILLDGVPVYNASHMLGFFSVFNADAINSTQIYKGGFPARYGERLSSVIDVRMKEGNMQKYEGEFAIGLISSKLSVSGPIVKDKTSFIVSARRTYADLLIKGAELLNKVKDDDNSNNDVANIYFYDINAKVNHKFSDTDRLYLSYYGGKDITKAETKDTYTEGTSTTNDKTSLDLSWGNTIGAVRWNHIFSPQLFANTTATYTRYSFNVNTDFKSSTTNSSSDPKYNRSSSSFFSGIDDLGAKVDFDYLPSTAHAIKLGASATYHTFTPSASESSVINEDDPSSNIKQKERKKTYAKELAIYAEDTYDINQTLSLNAGVRGSLFLVDGASYHAVEPRLSFNIKTTESSSVKLSYVEMTQYLHFLTSGSMALPSDLWVPTTSKVKPQRSKQVALGITKTLNKYNLTLETYYKKMDRIIEYKDGAYFDENDTSWEDKVTAGKGTGYGVELMGEKRSGKLTGWISYTLSWADRKFDDLNAGRTFPFSYDKRHDISVVLNYKPSNRIDFGATWVYNTGRAFTLGTETYKPYTSDIPNVISSTEVSNNSDRNNIRLPAYHRFDIGVNFRKKKKWGERTWSVGVYNVYNRKNTFFVYPNTEKGTLKSFSLFTVIPSISYSYKF</sequence>
<evidence type="ECO:0000256" key="10">
    <source>
        <dbReference type="PROSITE-ProRule" id="PRU01360"/>
    </source>
</evidence>
<dbReference type="InterPro" id="IPR037066">
    <property type="entry name" value="Plug_dom_sf"/>
</dbReference>
<dbReference type="InterPro" id="IPR012910">
    <property type="entry name" value="Plug_dom"/>
</dbReference>
<keyword evidence="2 10" id="KW-0813">Transport</keyword>
<accession>A0A4R2ECV4</accession>
<dbReference type="Pfam" id="PF13715">
    <property type="entry name" value="CarbopepD_reg_2"/>
    <property type="match status" value="1"/>
</dbReference>
<dbReference type="SUPFAM" id="SSF49464">
    <property type="entry name" value="Carboxypeptidase regulatory domain-like"/>
    <property type="match status" value="1"/>
</dbReference>
<dbReference type="GO" id="GO:0044718">
    <property type="term" value="P:siderophore transmembrane transport"/>
    <property type="evidence" value="ECO:0007669"/>
    <property type="project" value="TreeGrafter"/>
</dbReference>
<keyword evidence="8 14" id="KW-0675">Receptor</keyword>
<feature type="domain" description="TonB-dependent receptor plug" evidence="13">
    <location>
        <begin position="239"/>
        <end position="315"/>
    </location>
</feature>
<evidence type="ECO:0000256" key="6">
    <source>
        <dbReference type="ARBA" id="ARBA00023077"/>
    </source>
</evidence>
<dbReference type="GO" id="GO:0015344">
    <property type="term" value="F:siderophore uptake transmembrane transporter activity"/>
    <property type="evidence" value="ECO:0007669"/>
    <property type="project" value="TreeGrafter"/>
</dbReference>
<name>A0A4R2ECV4_9BACT</name>
<keyword evidence="9 10" id="KW-0998">Cell outer membrane</keyword>
<dbReference type="PANTHER" id="PTHR30069:SF29">
    <property type="entry name" value="HEMOGLOBIN AND HEMOGLOBIN-HAPTOGLOBIN-BINDING PROTEIN 1-RELATED"/>
    <property type="match status" value="1"/>
</dbReference>
<dbReference type="Gene3D" id="2.170.130.10">
    <property type="entry name" value="TonB-dependent receptor, plug domain"/>
    <property type="match status" value="1"/>
</dbReference>
<keyword evidence="3 10" id="KW-1134">Transmembrane beta strand</keyword>
<evidence type="ECO:0000256" key="4">
    <source>
        <dbReference type="ARBA" id="ARBA00022692"/>
    </source>
</evidence>
<keyword evidence="5" id="KW-0732">Signal</keyword>
<dbReference type="RefSeq" id="WP_131839830.1">
    <property type="nucleotide sequence ID" value="NZ_SLWB01000012.1"/>
</dbReference>
<protein>
    <submittedName>
        <fullName evidence="14">Outer membrane receptor protein involved in Fe transport</fullName>
    </submittedName>
</protein>